<protein>
    <submittedName>
        <fullName evidence="2">Uncharacterized protein</fullName>
    </submittedName>
</protein>
<comment type="caution">
    <text evidence="2">The sequence shown here is derived from an EMBL/GenBank/DDBJ whole genome shotgun (WGS) entry which is preliminary data.</text>
</comment>
<keyword evidence="1" id="KW-0472">Membrane</keyword>
<evidence type="ECO:0000313" key="2">
    <source>
        <dbReference type="EMBL" id="KKW29909.1"/>
    </source>
</evidence>
<feature type="transmembrane region" description="Helical" evidence="1">
    <location>
        <begin position="13"/>
        <end position="35"/>
    </location>
</feature>
<proteinExistence type="predicted"/>
<name>A0A0G2ABX9_9BACT</name>
<dbReference type="Proteomes" id="UP000034846">
    <property type="component" value="Unassembled WGS sequence"/>
</dbReference>
<dbReference type="AlphaFoldDB" id="A0A0G2ABX9"/>
<dbReference type="PANTHER" id="PTHR13308">
    <property type="entry name" value="NEDD4-BINDING PROTEIN 2-LIKE 1"/>
    <property type="match status" value="1"/>
</dbReference>
<organism evidence="2 3">
    <name type="scientific">Candidatus Uhrbacteria bacterium GW2011_GWD2_52_7</name>
    <dbReference type="NCBI Taxonomy" id="1618989"/>
    <lineage>
        <taxon>Bacteria</taxon>
        <taxon>Candidatus Uhriibacteriota</taxon>
    </lineage>
</organism>
<dbReference type="SUPFAM" id="SSF52540">
    <property type="entry name" value="P-loop containing nucleoside triphosphate hydrolases"/>
    <property type="match status" value="1"/>
</dbReference>
<keyword evidence="1" id="KW-1133">Transmembrane helix</keyword>
<gene>
    <name evidence="2" type="ORF">UY72_C0029G0002</name>
</gene>
<dbReference type="Gene3D" id="3.40.50.300">
    <property type="entry name" value="P-loop containing nucleotide triphosphate hydrolases"/>
    <property type="match status" value="1"/>
</dbReference>
<evidence type="ECO:0000313" key="3">
    <source>
        <dbReference type="Proteomes" id="UP000034846"/>
    </source>
</evidence>
<dbReference type="EMBL" id="LCRD01000029">
    <property type="protein sequence ID" value="KKW29909.1"/>
    <property type="molecule type" value="Genomic_DNA"/>
</dbReference>
<dbReference type="Pfam" id="PF13671">
    <property type="entry name" value="AAA_33"/>
    <property type="match status" value="1"/>
</dbReference>
<sequence>MKLLEDLERNCRNIVPCSAIIALLLWSTGMHSVIIMRGITGSGKSTFVAKNFPGATVVSADHFFEQAGGYAFDGTRLEDAHRACFKAFMDAIMRGDETIVVDNTNVESWEIAPYVAVAHAFSYQPEVITLLCEPGVAAARGTHGVDAKKVAIRAGLLAKERLPRSWKQRVVQTG</sequence>
<dbReference type="InterPro" id="IPR027417">
    <property type="entry name" value="P-loop_NTPase"/>
</dbReference>
<dbReference type="PANTHER" id="PTHR13308:SF40">
    <property type="entry name" value="NEDD4-BINDING PROTEIN 2-LIKE 1"/>
    <property type="match status" value="1"/>
</dbReference>
<keyword evidence="1" id="KW-0812">Transmembrane</keyword>
<evidence type="ECO:0000256" key="1">
    <source>
        <dbReference type="SAM" id="Phobius"/>
    </source>
</evidence>
<dbReference type="InterPro" id="IPR026302">
    <property type="entry name" value="NEDD4-bd_p2"/>
</dbReference>
<accession>A0A0G2ABX9</accession>
<reference evidence="2 3" key="1">
    <citation type="journal article" date="2015" name="Nature">
        <title>rRNA introns, odd ribosomes, and small enigmatic genomes across a large radiation of phyla.</title>
        <authorList>
            <person name="Brown C.T."/>
            <person name="Hug L.A."/>
            <person name="Thomas B.C."/>
            <person name="Sharon I."/>
            <person name="Castelle C.J."/>
            <person name="Singh A."/>
            <person name="Wilkins M.J."/>
            <person name="Williams K.H."/>
            <person name="Banfield J.F."/>
        </authorList>
    </citation>
    <scope>NUCLEOTIDE SEQUENCE [LARGE SCALE GENOMIC DNA]</scope>
</reference>